<feature type="region of interest" description="Disordered" evidence="5">
    <location>
        <begin position="711"/>
        <end position="739"/>
    </location>
</feature>
<evidence type="ECO:0000256" key="3">
    <source>
        <dbReference type="ARBA" id="ARBA00023242"/>
    </source>
</evidence>
<dbReference type="InterPro" id="IPR050211">
    <property type="entry name" value="FOX_domain-containing"/>
</dbReference>
<evidence type="ECO:0000313" key="8">
    <source>
        <dbReference type="Proteomes" id="UP001204833"/>
    </source>
</evidence>
<dbReference type="Gene3D" id="1.10.10.10">
    <property type="entry name" value="Winged helix-like DNA-binding domain superfamily/Winged helix DNA-binding domain"/>
    <property type="match status" value="1"/>
</dbReference>
<dbReference type="InterPro" id="IPR036388">
    <property type="entry name" value="WH-like_DNA-bd_sf"/>
</dbReference>
<evidence type="ECO:0000259" key="6">
    <source>
        <dbReference type="PROSITE" id="PS50039"/>
    </source>
</evidence>
<feature type="compositionally biased region" description="Low complexity" evidence="5">
    <location>
        <begin position="478"/>
        <end position="494"/>
    </location>
</feature>
<feature type="compositionally biased region" description="Acidic residues" evidence="5">
    <location>
        <begin position="394"/>
        <end position="408"/>
    </location>
</feature>
<dbReference type="GeneID" id="76151672"/>
<keyword evidence="2 4" id="KW-0238">DNA-binding</keyword>
<dbReference type="Proteomes" id="UP001204833">
    <property type="component" value="Unassembled WGS sequence"/>
</dbReference>
<feature type="compositionally biased region" description="Low complexity" evidence="5">
    <location>
        <begin position="121"/>
        <end position="139"/>
    </location>
</feature>
<dbReference type="EMBL" id="JAIHNG010000130">
    <property type="protein sequence ID" value="KAI5955482.1"/>
    <property type="molecule type" value="Genomic_DNA"/>
</dbReference>
<evidence type="ECO:0000256" key="1">
    <source>
        <dbReference type="ARBA" id="ARBA00004123"/>
    </source>
</evidence>
<organism evidence="7 8">
    <name type="scientific">Candida theae</name>
    <dbReference type="NCBI Taxonomy" id="1198502"/>
    <lineage>
        <taxon>Eukaryota</taxon>
        <taxon>Fungi</taxon>
        <taxon>Dikarya</taxon>
        <taxon>Ascomycota</taxon>
        <taxon>Saccharomycotina</taxon>
        <taxon>Pichiomycetes</taxon>
        <taxon>Debaryomycetaceae</taxon>
        <taxon>Candida/Lodderomyces clade</taxon>
        <taxon>Candida</taxon>
    </lineage>
</organism>
<dbReference type="GO" id="GO:0000978">
    <property type="term" value="F:RNA polymerase II cis-regulatory region sequence-specific DNA binding"/>
    <property type="evidence" value="ECO:0007669"/>
    <property type="project" value="TreeGrafter"/>
</dbReference>
<dbReference type="GO" id="GO:0005634">
    <property type="term" value="C:nucleus"/>
    <property type="evidence" value="ECO:0007669"/>
    <property type="project" value="UniProtKB-SubCell"/>
</dbReference>
<comment type="subcellular location">
    <subcellularLocation>
        <location evidence="1 4">Nucleus</location>
    </subcellularLocation>
</comment>
<dbReference type="RefSeq" id="XP_051607825.1">
    <property type="nucleotide sequence ID" value="XM_051753052.1"/>
</dbReference>
<feature type="compositionally biased region" description="Low complexity" evidence="5">
    <location>
        <begin position="328"/>
        <end position="354"/>
    </location>
</feature>
<dbReference type="Pfam" id="PF00250">
    <property type="entry name" value="Forkhead"/>
    <property type="match status" value="1"/>
</dbReference>
<dbReference type="InterPro" id="IPR030456">
    <property type="entry name" value="TF_fork_head_CS_2"/>
</dbReference>
<keyword evidence="3 4" id="KW-0539">Nucleus</keyword>
<dbReference type="PROSITE" id="PS50039">
    <property type="entry name" value="FORK_HEAD_3"/>
    <property type="match status" value="1"/>
</dbReference>
<reference evidence="7 8" key="1">
    <citation type="journal article" date="2022" name="DNA Res.">
        <title>Genome analysis of five recently described species of the CUG-Ser clade uncovers Candida theae as a new hybrid lineage with pathogenic potential in the Candida parapsilosis species complex.</title>
        <authorList>
            <person name="Mixao V."/>
            <person name="Del Olmo V."/>
            <person name="Hegedusova E."/>
            <person name="Saus E."/>
            <person name="Pryszcz L."/>
            <person name="Cillingova A."/>
            <person name="Nosek J."/>
            <person name="Gabaldon T."/>
        </authorList>
    </citation>
    <scope>NUCLEOTIDE SEQUENCE [LARGE SCALE GENOMIC DNA]</scope>
    <source>
        <strain evidence="7 8">CBS 12239</strain>
    </source>
</reference>
<keyword evidence="8" id="KW-1185">Reference proteome</keyword>
<comment type="caution">
    <text evidence="7">The sequence shown here is derived from an EMBL/GenBank/DDBJ whole genome shotgun (WGS) entry which is preliminary data.</text>
</comment>
<feature type="region of interest" description="Disordered" evidence="5">
    <location>
        <begin position="117"/>
        <end position="198"/>
    </location>
</feature>
<evidence type="ECO:0000313" key="7">
    <source>
        <dbReference type="EMBL" id="KAI5955482.1"/>
    </source>
</evidence>
<dbReference type="PROSITE" id="PS00657">
    <property type="entry name" value="FORK_HEAD_1"/>
    <property type="match status" value="1"/>
</dbReference>
<dbReference type="PROSITE" id="PS00658">
    <property type="entry name" value="FORK_HEAD_2"/>
    <property type="match status" value="1"/>
</dbReference>
<feature type="region of interest" description="Disordered" evidence="5">
    <location>
        <begin position="470"/>
        <end position="494"/>
    </location>
</feature>
<dbReference type="GO" id="GO:0001228">
    <property type="term" value="F:DNA-binding transcription activator activity, RNA polymerase II-specific"/>
    <property type="evidence" value="ECO:0007669"/>
    <property type="project" value="UniProtKB-ARBA"/>
</dbReference>
<dbReference type="FunFam" id="1.10.10.10:FF:000260">
    <property type="entry name" value="Forkhead transcription factor (Sep1)"/>
    <property type="match status" value="1"/>
</dbReference>
<accession>A0AAD5BDN2</accession>
<evidence type="ECO:0000256" key="5">
    <source>
        <dbReference type="SAM" id="MobiDB-lite"/>
    </source>
</evidence>
<protein>
    <submittedName>
        <fullName evidence="7">HCM1</fullName>
    </submittedName>
</protein>
<feature type="region of interest" description="Disordered" evidence="5">
    <location>
        <begin position="1"/>
        <end position="70"/>
    </location>
</feature>
<dbReference type="InterPro" id="IPR018122">
    <property type="entry name" value="TF_fork_head_CS_1"/>
</dbReference>
<feature type="compositionally biased region" description="Low complexity" evidence="5">
    <location>
        <begin position="21"/>
        <end position="70"/>
    </location>
</feature>
<feature type="compositionally biased region" description="Low complexity" evidence="5">
    <location>
        <begin position="711"/>
        <end position="724"/>
    </location>
</feature>
<evidence type="ECO:0000256" key="4">
    <source>
        <dbReference type="PROSITE-ProRule" id="PRU00089"/>
    </source>
</evidence>
<dbReference type="PRINTS" id="PR00053">
    <property type="entry name" value="FORKHEAD"/>
</dbReference>
<dbReference type="SUPFAM" id="SSF46785">
    <property type="entry name" value="Winged helix' DNA-binding domain"/>
    <property type="match status" value="1"/>
</dbReference>
<feature type="compositionally biased region" description="Basic and acidic residues" evidence="5">
    <location>
        <begin position="384"/>
        <end position="393"/>
    </location>
</feature>
<dbReference type="PANTHER" id="PTHR11829">
    <property type="entry name" value="FORKHEAD BOX PROTEIN"/>
    <property type="match status" value="1"/>
</dbReference>
<dbReference type="PANTHER" id="PTHR11829:SF343">
    <property type="entry name" value="FORK-HEAD DOMAIN-CONTAINING PROTEIN"/>
    <property type="match status" value="1"/>
</dbReference>
<dbReference type="SMART" id="SM00339">
    <property type="entry name" value="FH"/>
    <property type="match status" value="1"/>
</dbReference>
<gene>
    <name evidence="7" type="ORF">KGF57_003614</name>
</gene>
<name>A0AAD5BDN2_9ASCO</name>
<sequence>MSSISATDKSSGDRLPLSDSTNTNTNNITTIAPAATTTTTTPSKLTRYRSTSSSTHTPPHTATTTSFSSSIKTASHGGFDAFGFNTPLRTSSTTTHLDPKSILSSINYEPKTYNMQSTYLSPASSSPQHQAQPQQHSPQTFAEEPEKEKGSPPNKKKNSNSSPATKEEQEEASTSTSSTDTASTTTSNTSVPNKPFNLYSEEKPPYSYATLIGIAILSQPQKRLTLANIYQWISDTFNFYKKEEVGWQNSIRHNLSLNKAFVKAEKSRDGKGHYWRIKPGFEEQFLRSRSVKKSSYHEVMDQLNYATKMNAAMAAAAAADEDAKATTTTTTITETANPSVSNTTKETTTAPTQTKRSTNGSTSIKRKRKQPIMLMSSPTIPQKKLVEDDRDFSVSEDNDDEYGEEDITILDPPVKKFKSQRNSDDDSEEEDLLSQALTKSKSGNSYLSELPAWAANTLYSESPTKLPPISHLTNSVLSTPKSTPNSNSNRSNGNINVPHFHITESPENPIFAGKNLTFTSSFSCNSNFELSPMRTSETGPLLEPVTPSNNNAKGSGCHPQIAQLAQSQPSSVSSSAHLQHTNSIFGSTSKQMFIFTRTPKSVSTPLRKTPTTNSIISYLEEYFSPLNDNNNQSQHSQPLLHQLPFANNLHIPASHPLHYIQTPTSTNATTSSSSNAGSLLMQSTMLSGSVSSSTSSTSASSSHSKLNNVVASSSSASTSTSTSTKDCEKDDGGFTAFQSSPFLKRGFSESSKSRRLIHELEKLQRDS</sequence>
<feature type="DNA-binding region" description="Fork-head" evidence="4">
    <location>
        <begin position="203"/>
        <end position="291"/>
    </location>
</feature>
<proteinExistence type="predicted"/>
<feature type="region of interest" description="Disordered" evidence="5">
    <location>
        <begin position="328"/>
        <end position="431"/>
    </location>
</feature>
<feature type="compositionally biased region" description="Low complexity" evidence="5">
    <location>
        <begin position="173"/>
        <end position="190"/>
    </location>
</feature>
<evidence type="ECO:0000256" key="2">
    <source>
        <dbReference type="ARBA" id="ARBA00023125"/>
    </source>
</evidence>
<feature type="domain" description="Fork-head" evidence="6">
    <location>
        <begin position="203"/>
        <end position="291"/>
    </location>
</feature>
<dbReference type="AlphaFoldDB" id="A0AAD5BDN2"/>
<dbReference type="InterPro" id="IPR036390">
    <property type="entry name" value="WH_DNA-bd_sf"/>
</dbReference>
<dbReference type="InterPro" id="IPR001766">
    <property type="entry name" value="Fork_head_dom"/>
</dbReference>